<reference evidence="2 4" key="1">
    <citation type="submission" date="2019-01" db="EMBL/GenBank/DDBJ databases">
        <title>Brevundimonas diminuta Genome sequencing and assembly.</title>
        <authorList>
            <person name="Chen H."/>
        </authorList>
    </citation>
    <scope>NUCLEOTIDE SEQUENCE [LARGE SCALE GENOMIC DNA]</scope>
    <source>
        <strain evidence="2">ATCC</strain>
        <strain evidence="4">ATCC(B) 19146</strain>
    </source>
</reference>
<evidence type="ECO:0000313" key="2">
    <source>
        <dbReference type="EMBL" id="QAT13397.1"/>
    </source>
</evidence>
<reference evidence="3 5" key="2">
    <citation type="submission" date="2020-12" db="EMBL/GenBank/DDBJ databases">
        <title>FDA dAtabase for Regulatory Grade micrObial Sequences (FDA-ARGOS): Supporting development and validation of Infectious Disease Dx tests.</title>
        <authorList>
            <person name="Kerrigan L."/>
            <person name="Long C."/>
            <person name="Tallon L."/>
            <person name="Sadzewicz L."/>
            <person name="Zhao X."/>
            <person name="Boylan J."/>
            <person name="Ott S."/>
            <person name="Bowen H."/>
            <person name="Vavikolanu K."/>
            <person name="Mehta A."/>
            <person name="Aluvathingal J."/>
            <person name="Nadendla S."/>
            <person name="Yan Y."/>
            <person name="Sichtig H."/>
        </authorList>
    </citation>
    <scope>NUCLEOTIDE SEQUENCE [LARGE SCALE GENOMIC DNA]</scope>
    <source>
        <strain evidence="3 5">FDAARGOS_1026</strain>
    </source>
</reference>
<dbReference type="PRINTS" id="PR00095">
    <property type="entry name" value="ANTSNTHASEI"/>
</dbReference>
<sequence>MSGLSVRHVETRPWRDPLAAAARVNRRAGALALLAGAGDARAHGGRWSFVACEPDQTFVGRADDGALFQRLREPAYADGGVVGLMSYDAGARPATGERGGGWPDLMLARYPAVLAFDHQDRQVRAIGRGADVEAARLAAQRAAAWLETAASTDTPAPPCDSVIEEGSGAAYEAAVADVVARIGAGELFQANIARAWIGRLKPERDPFEVFLRLSAGRGAAYGAFWRLGERVLVSNSPELFLTFDDESGRIETRPIKGTRARDPDPARDAALAAELVDSAKDRAENLMIVDLMRNDVARAARPGSVQVERLFALESHPTVHHLVSTVSAQAAQGVGPAEVMEAAFPPGSITGAPKHQAMKVIAGHEPPRGPWCGSLFGWGLGEEARLTASVLIRTAAFECGADGWRWRALAGAGIVADSDPRAERLETEAKFRALKEALVGVD</sequence>
<dbReference type="InterPro" id="IPR015890">
    <property type="entry name" value="Chorismate_C"/>
</dbReference>
<dbReference type="GO" id="GO:0000162">
    <property type="term" value="P:L-tryptophan biosynthetic process"/>
    <property type="evidence" value="ECO:0007669"/>
    <property type="project" value="TreeGrafter"/>
</dbReference>
<evidence type="ECO:0000313" key="4">
    <source>
        <dbReference type="Proteomes" id="UP000287388"/>
    </source>
</evidence>
<evidence type="ECO:0000259" key="1">
    <source>
        <dbReference type="Pfam" id="PF00425"/>
    </source>
</evidence>
<dbReference type="EMBL" id="CP035093">
    <property type="protein sequence ID" value="QAT13397.1"/>
    <property type="molecule type" value="Genomic_DNA"/>
</dbReference>
<gene>
    <name evidence="2" type="ORF">EQG53_02965</name>
    <name evidence="3" type="ORF">I6H83_01970</name>
</gene>
<proteinExistence type="predicted"/>
<dbReference type="Proteomes" id="UP000596117">
    <property type="component" value="Chromosome"/>
</dbReference>
<dbReference type="PANTHER" id="PTHR11236:SF9">
    <property type="entry name" value="ANTHRANILATE SYNTHASE COMPONENT 1"/>
    <property type="match status" value="1"/>
</dbReference>
<dbReference type="EMBL" id="CP066026">
    <property type="protein sequence ID" value="QQB89236.1"/>
    <property type="molecule type" value="Genomic_DNA"/>
</dbReference>
<evidence type="ECO:0000313" key="5">
    <source>
        <dbReference type="Proteomes" id="UP000596117"/>
    </source>
</evidence>
<organism evidence="2 4">
    <name type="scientific">Brevundimonas diminuta</name>
    <name type="common">Pseudomonas diminuta</name>
    <dbReference type="NCBI Taxonomy" id="293"/>
    <lineage>
        <taxon>Bacteria</taxon>
        <taxon>Pseudomonadati</taxon>
        <taxon>Pseudomonadota</taxon>
        <taxon>Alphaproteobacteria</taxon>
        <taxon>Caulobacterales</taxon>
        <taxon>Caulobacteraceae</taxon>
        <taxon>Brevundimonas</taxon>
    </lineage>
</organism>
<protein>
    <submittedName>
        <fullName evidence="2">Anthranilate synthase component I family protein</fullName>
    </submittedName>
</protein>
<dbReference type="KEGG" id="bdm:EQG53_02965"/>
<dbReference type="SUPFAM" id="SSF56322">
    <property type="entry name" value="ADC synthase"/>
    <property type="match status" value="1"/>
</dbReference>
<dbReference type="Gene3D" id="3.60.120.10">
    <property type="entry name" value="Anthranilate synthase"/>
    <property type="match status" value="1"/>
</dbReference>
<name>A0A410NTZ9_BREDI</name>
<dbReference type="InterPro" id="IPR005801">
    <property type="entry name" value="ADC_synthase"/>
</dbReference>
<evidence type="ECO:0000313" key="3">
    <source>
        <dbReference type="EMBL" id="QQB89236.1"/>
    </source>
</evidence>
<dbReference type="InterPro" id="IPR019999">
    <property type="entry name" value="Anth_synth_I-like"/>
</dbReference>
<dbReference type="PANTHER" id="PTHR11236">
    <property type="entry name" value="AMINOBENZOATE/ANTHRANILATE SYNTHASE"/>
    <property type="match status" value="1"/>
</dbReference>
<dbReference type="Proteomes" id="UP000287388">
    <property type="component" value="Chromosome"/>
</dbReference>
<dbReference type="Pfam" id="PF00425">
    <property type="entry name" value="Chorismate_bind"/>
    <property type="match status" value="1"/>
</dbReference>
<keyword evidence="5" id="KW-1185">Reference proteome</keyword>
<dbReference type="AlphaFoldDB" id="A0A410NTZ9"/>
<accession>A0A410NTZ9</accession>
<feature type="domain" description="Chorismate-utilising enzyme C-terminal" evidence="1">
    <location>
        <begin position="169"/>
        <end position="430"/>
    </location>
</feature>